<name>A0A6M7TI44_9HYPH</name>
<feature type="region of interest" description="Disordered" evidence="1">
    <location>
        <begin position="35"/>
        <end position="57"/>
    </location>
</feature>
<evidence type="ECO:0000313" key="2">
    <source>
        <dbReference type="EMBL" id="RJT37013.1"/>
    </source>
</evidence>
<keyword evidence="3" id="KW-1185">Reference proteome</keyword>
<gene>
    <name evidence="2" type="ORF">D3242_06790</name>
</gene>
<accession>A0A6M7TI44</accession>
<evidence type="ECO:0000313" key="3">
    <source>
        <dbReference type="Proteomes" id="UP000275530"/>
    </source>
</evidence>
<sequence>MEPIFVGLTADIVSAHVSMNAVPVSGLSELIGSVHPSPLPAPSRLRKRPPARCHQRQ</sequence>
<dbReference type="AlphaFoldDB" id="A0A6M7TI44"/>
<evidence type="ECO:0000256" key="1">
    <source>
        <dbReference type="SAM" id="MobiDB-lite"/>
    </source>
</evidence>
<dbReference type="EMBL" id="QZXA01000002">
    <property type="protein sequence ID" value="RJT37013.1"/>
    <property type="molecule type" value="Genomic_DNA"/>
</dbReference>
<reference evidence="2 3" key="1">
    <citation type="submission" date="2018-09" db="EMBL/GenBank/DDBJ databases">
        <title>Mesorhizobium carmichaelinearum sp. nov. isolated from Carmichaelinea spp. root nodules in New Zealand.</title>
        <authorList>
            <person name="De Meyer S.E."/>
        </authorList>
    </citation>
    <scope>NUCLEOTIDE SEQUENCE [LARGE SCALE GENOMIC DNA]</scope>
    <source>
        <strain evidence="2 3">LMG 28313</strain>
    </source>
</reference>
<comment type="caution">
    <text evidence="2">The sequence shown here is derived from an EMBL/GenBank/DDBJ whole genome shotgun (WGS) entry which is preliminary data.</text>
</comment>
<protein>
    <submittedName>
        <fullName evidence="2">Uncharacterized protein</fullName>
    </submittedName>
</protein>
<organism evidence="2 3">
    <name type="scientific">Mesorhizobium jarvisii</name>
    <dbReference type="NCBI Taxonomy" id="1777867"/>
    <lineage>
        <taxon>Bacteria</taxon>
        <taxon>Pseudomonadati</taxon>
        <taxon>Pseudomonadota</taxon>
        <taxon>Alphaproteobacteria</taxon>
        <taxon>Hyphomicrobiales</taxon>
        <taxon>Phyllobacteriaceae</taxon>
        <taxon>Mesorhizobium</taxon>
    </lineage>
</organism>
<dbReference type="Proteomes" id="UP000275530">
    <property type="component" value="Unassembled WGS sequence"/>
</dbReference>
<feature type="compositionally biased region" description="Basic residues" evidence="1">
    <location>
        <begin position="44"/>
        <end position="57"/>
    </location>
</feature>
<proteinExistence type="predicted"/>